<evidence type="ECO:0000313" key="2">
    <source>
        <dbReference type="Proteomes" id="UP000177763"/>
    </source>
</evidence>
<dbReference type="InterPro" id="IPR013783">
    <property type="entry name" value="Ig-like_fold"/>
</dbReference>
<comment type="caution">
    <text evidence="1">The sequence shown here is derived from an EMBL/GenBank/DDBJ whole genome shotgun (WGS) entry which is preliminary data.</text>
</comment>
<protein>
    <submittedName>
        <fullName evidence="1">Uncharacterized protein</fullName>
    </submittedName>
</protein>
<dbReference type="AlphaFoldDB" id="A0A1F4VJG6"/>
<organism evidence="1 2">
    <name type="scientific">candidate division WWE3 bacterium RIFCSPLOWO2_12_FULL_36_10</name>
    <dbReference type="NCBI Taxonomy" id="1802630"/>
    <lineage>
        <taxon>Bacteria</taxon>
        <taxon>Katanobacteria</taxon>
    </lineage>
</organism>
<reference evidence="1 2" key="1">
    <citation type="journal article" date="2016" name="Nat. Commun.">
        <title>Thousands of microbial genomes shed light on interconnected biogeochemical processes in an aquifer system.</title>
        <authorList>
            <person name="Anantharaman K."/>
            <person name="Brown C.T."/>
            <person name="Hug L.A."/>
            <person name="Sharon I."/>
            <person name="Castelle C.J."/>
            <person name="Probst A.J."/>
            <person name="Thomas B.C."/>
            <person name="Singh A."/>
            <person name="Wilkins M.J."/>
            <person name="Karaoz U."/>
            <person name="Brodie E.L."/>
            <person name="Williams K.H."/>
            <person name="Hubbard S.S."/>
            <person name="Banfield J.F."/>
        </authorList>
    </citation>
    <scope>NUCLEOTIDE SEQUENCE [LARGE SCALE GENOMIC DNA]</scope>
</reference>
<dbReference type="Gene3D" id="2.60.40.10">
    <property type="entry name" value="Immunoglobulins"/>
    <property type="match status" value="1"/>
</dbReference>
<evidence type="ECO:0000313" key="1">
    <source>
        <dbReference type="EMBL" id="OGC57319.1"/>
    </source>
</evidence>
<accession>A0A1F4VJG6</accession>
<dbReference type="EMBL" id="MEVN01000016">
    <property type="protein sequence ID" value="OGC57319.1"/>
    <property type="molecule type" value="Genomic_DNA"/>
</dbReference>
<name>A0A1F4VJG6_UNCKA</name>
<gene>
    <name evidence="1" type="ORF">A3H26_04155</name>
</gene>
<sequence length="86" mass="9251">MCTKTQIISSDGSKTALNGMLGHGPDSDLLVEKSIKAGETVKIRAIFDPNAHGPQGVGFIKRNITLETNLKTNPIIQVTFDAEVTR</sequence>
<proteinExistence type="predicted"/>
<dbReference type="Proteomes" id="UP000177763">
    <property type="component" value="Unassembled WGS sequence"/>
</dbReference>